<keyword evidence="3 5" id="KW-0378">Hydrolase</keyword>
<evidence type="ECO:0000256" key="4">
    <source>
        <dbReference type="ARBA" id="ARBA00022825"/>
    </source>
</evidence>
<dbReference type="SUPFAM" id="SSF52096">
    <property type="entry name" value="ClpP/crotonase"/>
    <property type="match status" value="1"/>
</dbReference>
<dbReference type="CDD" id="cd07560">
    <property type="entry name" value="Peptidase_S41_CPP"/>
    <property type="match status" value="1"/>
</dbReference>
<evidence type="ECO:0000313" key="9">
    <source>
        <dbReference type="EMBL" id="GAT63487.1"/>
    </source>
</evidence>
<dbReference type="SMART" id="SM00228">
    <property type="entry name" value="PDZ"/>
    <property type="match status" value="1"/>
</dbReference>
<comment type="caution">
    <text evidence="9">The sequence shown here is derived from an EMBL/GenBank/DDBJ whole genome shotgun (WGS) entry which is preliminary data.</text>
</comment>
<evidence type="ECO:0000259" key="7">
    <source>
        <dbReference type="SMART" id="SM00228"/>
    </source>
</evidence>
<gene>
    <name evidence="9" type="ORF">PJIAN_424</name>
</gene>
<evidence type="ECO:0000259" key="8">
    <source>
        <dbReference type="SMART" id="SM00245"/>
    </source>
</evidence>
<dbReference type="EMBL" id="BDCR01000004">
    <property type="protein sequence ID" value="GAT63487.1"/>
    <property type="molecule type" value="Genomic_DNA"/>
</dbReference>
<dbReference type="STRING" id="681398.PJIAN_424"/>
<dbReference type="GO" id="GO:0030288">
    <property type="term" value="C:outer membrane-bounded periplasmic space"/>
    <property type="evidence" value="ECO:0007669"/>
    <property type="project" value="TreeGrafter"/>
</dbReference>
<dbReference type="Proteomes" id="UP000076586">
    <property type="component" value="Unassembled WGS sequence"/>
</dbReference>
<feature type="signal peptide" evidence="6">
    <location>
        <begin position="1"/>
        <end position="21"/>
    </location>
</feature>
<keyword evidence="2 5" id="KW-0645">Protease</keyword>
<dbReference type="InterPro" id="IPR004447">
    <property type="entry name" value="Peptidase_S41A"/>
</dbReference>
<name>A0A161LFP7_9BACT</name>
<dbReference type="GO" id="GO:0006508">
    <property type="term" value="P:proteolysis"/>
    <property type="evidence" value="ECO:0007669"/>
    <property type="project" value="UniProtKB-KW"/>
</dbReference>
<dbReference type="Pfam" id="PF22694">
    <property type="entry name" value="CtpB_N-like"/>
    <property type="match status" value="1"/>
</dbReference>
<dbReference type="InterPro" id="IPR029045">
    <property type="entry name" value="ClpP/crotonase-like_dom_sf"/>
</dbReference>
<comment type="similarity">
    <text evidence="1 5">Belongs to the peptidase S41A family.</text>
</comment>
<feature type="domain" description="Tail specific protease" evidence="8">
    <location>
        <begin position="163"/>
        <end position="345"/>
    </location>
</feature>
<dbReference type="GO" id="GO:0007165">
    <property type="term" value="P:signal transduction"/>
    <property type="evidence" value="ECO:0007669"/>
    <property type="project" value="TreeGrafter"/>
</dbReference>
<evidence type="ECO:0000256" key="5">
    <source>
        <dbReference type="RuleBase" id="RU004404"/>
    </source>
</evidence>
<dbReference type="GO" id="GO:0008236">
    <property type="term" value="F:serine-type peptidase activity"/>
    <property type="evidence" value="ECO:0007669"/>
    <property type="project" value="UniProtKB-KW"/>
</dbReference>
<dbReference type="Pfam" id="PF13180">
    <property type="entry name" value="PDZ_2"/>
    <property type="match status" value="1"/>
</dbReference>
<dbReference type="InterPro" id="IPR036034">
    <property type="entry name" value="PDZ_sf"/>
</dbReference>
<dbReference type="PANTHER" id="PTHR32060">
    <property type="entry name" value="TAIL-SPECIFIC PROTEASE"/>
    <property type="match status" value="1"/>
</dbReference>
<dbReference type="Gene3D" id="2.30.42.10">
    <property type="match status" value="1"/>
</dbReference>
<accession>A0A161LFP7</accession>
<dbReference type="SUPFAM" id="SSF50156">
    <property type="entry name" value="PDZ domain-like"/>
    <property type="match status" value="1"/>
</dbReference>
<dbReference type="CDD" id="cd06782">
    <property type="entry name" value="cpPDZ_CPP-like"/>
    <property type="match status" value="1"/>
</dbReference>
<keyword evidence="10" id="KW-1185">Reference proteome</keyword>
<dbReference type="InterPro" id="IPR005151">
    <property type="entry name" value="Tail-specific_protease"/>
</dbReference>
<dbReference type="Gene3D" id="3.90.226.10">
    <property type="entry name" value="2-enoyl-CoA Hydratase, Chain A, domain 1"/>
    <property type="match status" value="1"/>
</dbReference>
<organism evidence="9 10">
    <name type="scientific">Paludibacter jiangxiensis</name>
    <dbReference type="NCBI Taxonomy" id="681398"/>
    <lineage>
        <taxon>Bacteria</taxon>
        <taxon>Pseudomonadati</taxon>
        <taxon>Bacteroidota</taxon>
        <taxon>Bacteroidia</taxon>
        <taxon>Bacteroidales</taxon>
        <taxon>Paludibacteraceae</taxon>
        <taxon>Paludibacter</taxon>
    </lineage>
</organism>
<dbReference type="OrthoDB" id="9812068at2"/>
<dbReference type="SMART" id="SM00245">
    <property type="entry name" value="TSPc"/>
    <property type="match status" value="1"/>
</dbReference>
<keyword evidence="4 5" id="KW-0720">Serine protease</keyword>
<dbReference type="Gene3D" id="3.30.750.44">
    <property type="match status" value="1"/>
</dbReference>
<dbReference type="PANTHER" id="PTHR32060:SF30">
    <property type="entry name" value="CARBOXY-TERMINAL PROCESSING PROTEASE CTPA"/>
    <property type="match status" value="1"/>
</dbReference>
<evidence type="ECO:0000256" key="1">
    <source>
        <dbReference type="ARBA" id="ARBA00009179"/>
    </source>
</evidence>
<dbReference type="RefSeq" id="WP_068704766.1">
    <property type="nucleotide sequence ID" value="NZ_BDCR01000004.1"/>
</dbReference>
<sequence>MTKHKSFIILLLVVFSSVVLAQFKLDEQSAKLVYTLNAINSLYVDSVKENNLAESAIVGMLKDLDPHSVYIPKDEVERMNEPLEGSFFGVGIQFQMLEDTLYVIQTISGCPAAKVGVLPGDRMIFIEDTLIAGVKMQNTAIMKKLRGPKGTVVRVKMLRRGVPELIDFSITRDKIPIYSVDASYMIDKEVGYIKINSFGATTYREYLEALEKLKKAGMKDLIIDLQDNGGGYMNAATDLANEFLQQGNLIVYTKGVKQPRTSINATGKGGFSNGRLIVLTNEYSASASEIFSGAMQDWDRGVVVGRRTFGKGLVQRPVILPDGSMIRLTTARYYTPSGRCIQKSYKDGLDKYEKDILDRYKHGEFQHADSIHFADSLKYKTLRLARTVYGGGGIMPDVFVPLDTTYYTDYLRKIIAKGVVNKTTMQYIDKNRNAITEQYKTFDTFATSYSVPQSLFDDLAGAATKEKITFSQEQFDKSKPYLSTQIKAMIANDIWERDAFYRIVNTENAIVKKALELFKQPGAYNKLISASAPAKKTGK</sequence>
<evidence type="ECO:0000256" key="6">
    <source>
        <dbReference type="SAM" id="SignalP"/>
    </source>
</evidence>
<keyword evidence="6" id="KW-0732">Signal</keyword>
<dbReference type="AlphaFoldDB" id="A0A161LFP7"/>
<dbReference type="InterPro" id="IPR001478">
    <property type="entry name" value="PDZ"/>
</dbReference>
<evidence type="ECO:0000313" key="10">
    <source>
        <dbReference type="Proteomes" id="UP000076586"/>
    </source>
</evidence>
<dbReference type="GO" id="GO:0004175">
    <property type="term" value="F:endopeptidase activity"/>
    <property type="evidence" value="ECO:0007669"/>
    <property type="project" value="TreeGrafter"/>
</dbReference>
<evidence type="ECO:0000256" key="2">
    <source>
        <dbReference type="ARBA" id="ARBA00022670"/>
    </source>
</evidence>
<dbReference type="InterPro" id="IPR055210">
    <property type="entry name" value="CtpA/B_N"/>
</dbReference>
<protein>
    <submittedName>
        <fullName evidence="9">Carboxyl-terminal processing protease</fullName>
    </submittedName>
</protein>
<feature type="domain" description="PDZ" evidence="7">
    <location>
        <begin position="88"/>
        <end position="161"/>
    </location>
</feature>
<feature type="chain" id="PRO_5007823809" evidence="6">
    <location>
        <begin position="22"/>
        <end position="539"/>
    </location>
</feature>
<reference evidence="10" key="1">
    <citation type="submission" date="2016-04" db="EMBL/GenBank/DDBJ databases">
        <title>Draft genome sequence of Paludibacter jiangxiensis strain NM7.</title>
        <authorList>
            <person name="Qiu Y."/>
            <person name="Matsuura N."/>
            <person name="Ohashi A."/>
            <person name="Tourlousse M.D."/>
            <person name="Sekiguchi Y."/>
        </authorList>
    </citation>
    <scope>NUCLEOTIDE SEQUENCE [LARGE SCALE GENOMIC DNA]</scope>
    <source>
        <strain evidence="10">NM7</strain>
    </source>
</reference>
<evidence type="ECO:0000256" key="3">
    <source>
        <dbReference type="ARBA" id="ARBA00022801"/>
    </source>
</evidence>
<dbReference type="Pfam" id="PF03572">
    <property type="entry name" value="Peptidase_S41"/>
    <property type="match status" value="1"/>
</dbReference>
<reference evidence="10" key="2">
    <citation type="journal article" date="2017" name="Genome Announc.">
        <title>Draft genome sequence of Paludibacter jiangxiensis NM7(T), a propionate-producing fermentative bacterium.</title>
        <authorList>
            <person name="Qiu Y.-L."/>
            <person name="Tourlousse D.M."/>
            <person name="Matsuura N."/>
            <person name="Ohashi A."/>
            <person name="Sekiguchi Y."/>
        </authorList>
    </citation>
    <scope>NUCLEOTIDE SEQUENCE [LARGE SCALE GENOMIC DNA]</scope>
    <source>
        <strain evidence="10">NM7</strain>
    </source>
</reference>
<dbReference type="NCBIfam" id="TIGR00225">
    <property type="entry name" value="prc"/>
    <property type="match status" value="1"/>
</dbReference>
<proteinExistence type="inferred from homology"/>